<dbReference type="InterPro" id="IPR013762">
    <property type="entry name" value="Integrase-like_cat_sf"/>
</dbReference>
<dbReference type="SUPFAM" id="SSF56349">
    <property type="entry name" value="DNA breaking-rejoining enzymes"/>
    <property type="match status" value="1"/>
</dbReference>
<keyword evidence="1" id="KW-0233">DNA recombination</keyword>
<proteinExistence type="predicted"/>
<evidence type="ECO:0000313" key="3">
    <source>
        <dbReference type="EMBL" id="ETI69054.1"/>
    </source>
</evidence>
<dbReference type="Proteomes" id="UP000018877">
    <property type="component" value="Unassembled WGS sequence"/>
</dbReference>
<protein>
    <submittedName>
        <fullName evidence="3">Integrase/recombinase</fullName>
    </submittedName>
</protein>
<dbReference type="GO" id="GO:0006310">
    <property type="term" value="P:DNA recombination"/>
    <property type="evidence" value="ECO:0007669"/>
    <property type="project" value="UniProtKB-KW"/>
</dbReference>
<dbReference type="Pfam" id="PF00589">
    <property type="entry name" value="Phage_integrase"/>
    <property type="match status" value="1"/>
</dbReference>
<dbReference type="PROSITE" id="PS51898">
    <property type="entry name" value="TYR_RECOMBINASE"/>
    <property type="match status" value="1"/>
</dbReference>
<reference evidence="3 4" key="1">
    <citation type="journal article" date="2014" name="Environ. Microbiol.">
        <title>The nitrate-ammonifying and nosZ-carrying bacterium Bacillus vireti is a potent source and sink for nitric and nitrous oxide under high nitrate conditions.</title>
        <authorList>
            <person name="Mania D."/>
            <person name="Heylen K."/>
            <person name="van Spanning R.J."/>
            <person name="Frostegard A."/>
        </authorList>
    </citation>
    <scope>NUCLEOTIDE SEQUENCE [LARGE SCALE GENOMIC DNA]</scope>
    <source>
        <strain evidence="3 4">LMG 21834</strain>
    </source>
</reference>
<dbReference type="InterPro" id="IPR011010">
    <property type="entry name" value="DNA_brk_join_enz"/>
</dbReference>
<dbReference type="GO" id="GO:0003677">
    <property type="term" value="F:DNA binding"/>
    <property type="evidence" value="ECO:0007669"/>
    <property type="project" value="InterPro"/>
</dbReference>
<dbReference type="GO" id="GO:0015074">
    <property type="term" value="P:DNA integration"/>
    <property type="evidence" value="ECO:0007669"/>
    <property type="project" value="InterPro"/>
</dbReference>
<name>A0AB94IPT9_9BACI</name>
<evidence type="ECO:0000259" key="2">
    <source>
        <dbReference type="PROSITE" id="PS51898"/>
    </source>
</evidence>
<keyword evidence="4" id="KW-1185">Reference proteome</keyword>
<evidence type="ECO:0000313" key="4">
    <source>
        <dbReference type="Proteomes" id="UP000018877"/>
    </source>
</evidence>
<dbReference type="InterPro" id="IPR002104">
    <property type="entry name" value="Integrase_catalytic"/>
</dbReference>
<sequence>MDKVKGDSITESLFITLKGTALSKRQKQSRVIEYGKKLGIKGVRVSCHPLRHTFAKLCVLNGANTFQLMSILGHTTLK</sequence>
<dbReference type="Gene3D" id="1.10.443.10">
    <property type="entry name" value="Intergrase catalytic core"/>
    <property type="match status" value="1"/>
</dbReference>
<organism evidence="3 4">
    <name type="scientific">Neobacillus vireti LMG 21834</name>
    <dbReference type="NCBI Taxonomy" id="1131730"/>
    <lineage>
        <taxon>Bacteria</taxon>
        <taxon>Bacillati</taxon>
        <taxon>Bacillota</taxon>
        <taxon>Bacilli</taxon>
        <taxon>Bacillales</taxon>
        <taxon>Bacillaceae</taxon>
        <taxon>Neobacillus</taxon>
    </lineage>
</organism>
<feature type="domain" description="Tyr recombinase" evidence="2">
    <location>
        <begin position="1"/>
        <end position="78"/>
    </location>
</feature>
<accession>A0AB94IPT9</accession>
<gene>
    <name evidence="3" type="ORF">BAVI_09841</name>
</gene>
<dbReference type="AlphaFoldDB" id="A0AB94IPT9"/>
<dbReference type="RefSeq" id="WP_024028168.1">
    <property type="nucleotide sequence ID" value="NZ_ALAN01000059.1"/>
</dbReference>
<comment type="caution">
    <text evidence="3">The sequence shown here is derived from an EMBL/GenBank/DDBJ whole genome shotgun (WGS) entry which is preliminary data.</text>
</comment>
<evidence type="ECO:0000256" key="1">
    <source>
        <dbReference type="ARBA" id="ARBA00023172"/>
    </source>
</evidence>
<dbReference type="EMBL" id="ALAN01000059">
    <property type="protein sequence ID" value="ETI69054.1"/>
    <property type="molecule type" value="Genomic_DNA"/>
</dbReference>